<accession>A0A6M3LWY3</accession>
<gene>
    <name evidence="1" type="ORF">MM415B06258_0005</name>
</gene>
<sequence length="75" mass="8677">MEYQRIPEASYKKLVFQLRGQYMAILNVFRCYGMQGDVDIAIEECVKVAENFGMALRGKDAPIHILDKPKRRALE</sequence>
<dbReference type="EMBL" id="MT143494">
    <property type="protein sequence ID" value="QJA97441.1"/>
    <property type="molecule type" value="Genomic_DNA"/>
</dbReference>
<dbReference type="AlphaFoldDB" id="A0A6M3LWY3"/>
<name>A0A6M3LWY3_9ZZZZ</name>
<evidence type="ECO:0000313" key="1">
    <source>
        <dbReference type="EMBL" id="QJA97441.1"/>
    </source>
</evidence>
<organism evidence="1">
    <name type="scientific">viral metagenome</name>
    <dbReference type="NCBI Taxonomy" id="1070528"/>
    <lineage>
        <taxon>unclassified sequences</taxon>
        <taxon>metagenomes</taxon>
        <taxon>organismal metagenomes</taxon>
    </lineage>
</organism>
<proteinExistence type="predicted"/>
<reference evidence="1" key="1">
    <citation type="submission" date="2020-03" db="EMBL/GenBank/DDBJ databases">
        <title>The deep terrestrial virosphere.</title>
        <authorList>
            <person name="Holmfeldt K."/>
            <person name="Nilsson E."/>
            <person name="Simone D."/>
            <person name="Lopez-Fernandez M."/>
            <person name="Wu X."/>
            <person name="de Brujin I."/>
            <person name="Lundin D."/>
            <person name="Andersson A."/>
            <person name="Bertilsson S."/>
            <person name="Dopson M."/>
        </authorList>
    </citation>
    <scope>NUCLEOTIDE SEQUENCE</scope>
    <source>
        <strain evidence="1">MM415B06258</strain>
    </source>
</reference>
<protein>
    <submittedName>
        <fullName evidence="1">Uncharacterized protein</fullName>
    </submittedName>
</protein>